<dbReference type="EMBL" id="CP017157">
    <property type="protein sequence ID" value="AOP51686.1"/>
    <property type="molecule type" value="Genomic_DNA"/>
</dbReference>
<dbReference type="Proteomes" id="UP000094094">
    <property type="component" value="Chromosome"/>
</dbReference>
<proteinExistence type="predicted"/>
<dbReference type="EMBL" id="CP017157">
    <property type="protein sequence ID" value="AOP51687.1"/>
    <property type="molecule type" value="Genomic_DNA"/>
</dbReference>
<organism evidence="1 3">
    <name type="scientific">Streptomyces lydicus</name>
    <dbReference type="NCBI Taxonomy" id="47763"/>
    <lineage>
        <taxon>Bacteria</taxon>
        <taxon>Bacillati</taxon>
        <taxon>Actinomycetota</taxon>
        <taxon>Actinomycetes</taxon>
        <taxon>Kitasatosporales</taxon>
        <taxon>Streptomycetaceae</taxon>
        <taxon>Streptomyces</taxon>
    </lineage>
</organism>
<evidence type="ECO:0000313" key="1">
    <source>
        <dbReference type="EMBL" id="AOP51686.1"/>
    </source>
</evidence>
<evidence type="ECO:0008006" key="4">
    <source>
        <dbReference type="Google" id="ProtNLM"/>
    </source>
</evidence>
<dbReference type="AlphaFoldDB" id="A0A1D7VY43"/>
<dbReference type="OrthoDB" id="3255134at2"/>
<dbReference type="KEGG" id="slc:SL103_34175"/>
<dbReference type="KEGG" id="slc:SL103_34265"/>
<sequence>MPSPRSTGQSAWSDESFQEKDSAGFYVIAAAVVDSDALQDARELMQSLRGRRNTAKSHWTEMDARQKVRAAQCVAGIDGVHVVTIGSPVPPRKQERARSKCLSRLVAELYSLGVDRLFMEAREAQLNKRDIQTVQSARFVLPKGADFRIEHVHGGQEPLLWVADVVAGACRARQLGEDAYWAALHAVVLEVEVPTDCR</sequence>
<gene>
    <name evidence="1" type="ORF">SL103_34175</name>
    <name evidence="2" type="ORF">SL103_34265</name>
</gene>
<evidence type="ECO:0000313" key="2">
    <source>
        <dbReference type="EMBL" id="AOP51687.1"/>
    </source>
</evidence>
<protein>
    <recommendedName>
        <fullName evidence="4">DUF3800 domain-containing protein</fullName>
    </recommendedName>
</protein>
<evidence type="ECO:0000313" key="3">
    <source>
        <dbReference type="Proteomes" id="UP000094094"/>
    </source>
</evidence>
<reference evidence="1 3" key="1">
    <citation type="submission" date="2016-09" db="EMBL/GenBank/DDBJ databases">
        <title>Complete genome sequencing of Streptomyces lydicus 103 and metabolic pathways analysis of antibiotic biosynthesis.</title>
        <authorList>
            <person name="Jia N."/>
            <person name="Ding M.-Z."/>
            <person name="Gao F."/>
            <person name="Yuan Y.-J."/>
        </authorList>
    </citation>
    <scope>NUCLEOTIDE SEQUENCE [LARGE SCALE GENOMIC DNA]</scope>
    <source>
        <strain evidence="1 3">103</strain>
    </source>
</reference>
<keyword evidence="3" id="KW-1185">Reference proteome</keyword>
<accession>A0A1D7VY43</accession>
<name>A0A1D7VY43_9ACTN</name>